<proteinExistence type="predicted"/>
<keyword evidence="1" id="KW-0812">Transmembrane</keyword>
<dbReference type="EMBL" id="CADCTZ010001641">
    <property type="protein sequence ID" value="CAA9409873.1"/>
    <property type="molecule type" value="Genomic_DNA"/>
</dbReference>
<gene>
    <name evidence="2" type="ORF">AVDCRST_MAG84-6566</name>
</gene>
<reference evidence="2" key="1">
    <citation type="submission" date="2020-02" db="EMBL/GenBank/DDBJ databases">
        <authorList>
            <person name="Meier V. D."/>
        </authorList>
    </citation>
    <scope>NUCLEOTIDE SEQUENCE</scope>
    <source>
        <strain evidence="2">AVDCRST_MAG84</strain>
    </source>
</reference>
<evidence type="ECO:0000313" key="2">
    <source>
        <dbReference type="EMBL" id="CAA9409873.1"/>
    </source>
</evidence>
<accession>A0A6J4P9D0</accession>
<evidence type="ECO:0008006" key="3">
    <source>
        <dbReference type="Google" id="ProtNLM"/>
    </source>
</evidence>
<feature type="transmembrane region" description="Helical" evidence="1">
    <location>
        <begin position="16"/>
        <end position="35"/>
    </location>
</feature>
<keyword evidence="1" id="KW-1133">Transmembrane helix</keyword>
<protein>
    <recommendedName>
        <fullName evidence="3">SxtJ</fullName>
    </recommendedName>
</protein>
<dbReference type="InterPro" id="IPR045781">
    <property type="entry name" value="SxtJ"/>
</dbReference>
<organism evidence="2">
    <name type="scientific">uncultured Microcoleus sp</name>
    <dbReference type="NCBI Taxonomy" id="259945"/>
    <lineage>
        <taxon>Bacteria</taxon>
        <taxon>Bacillati</taxon>
        <taxon>Cyanobacteriota</taxon>
        <taxon>Cyanophyceae</taxon>
        <taxon>Oscillatoriophycideae</taxon>
        <taxon>Oscillatoriales</taxon>
        <taxon>Microcoleaceae</taxon>
        <taxon>Microcoleus</taxon>
        <taxon>environmental samples</taxon>
    </lineage>
</organism>
<sequence>MSDQIKKLDKKGLRDFGLLIGSLIAVIFGLAVPLLRRHSLPWQPWAVGAVLIVLGLVAPKSLNPVYHAWMRFGLILNKIETPIVLGIVFYLIVWPMGVIKNLLGEDAMRRKLNPKMDTYRVPSKARTKVSMERPF</sequence>
<keyword evidence="1" id="KW-0472">Membrane</keyword>
<evidence type="ECO:0000256" key="1">
    <source>
        <dbReference type="SAM" id="Phobius"/>
    </source>
</evidence>
<name>A0A6J4P9D0_9CYAN</name>
<feature type="transmembrane region" description="Helical" evidence="1">
    <location>
        <begin position="42"/>
        <end position="62"/>
    </location>
</feature>
<dbReference type="Pfam" id="PF19588">
    <property type="entry name" value="SxtJ"/>
    <property type="match status" value="1"/>
</dbReference>
<dbReference type="AlphaFoldDB" id="A0A6J4P9D0"/>
<feature type="transmembrane region" description="Helical" evidence="1">
    <location>
        <begin position="82"/>
        <end position="103"/>
    </location>
</feature>